<dbReference type="GO" id="GO:0005615">
    <property type="term" value="C:extracellular space"/>
    <property type="evidence" value="ECO:0007669"/>
    <property type="project" value="InterPro"/>
</dbReference>
<dbReference type="InterPro" id="IPR011626">
    <property type="entry name" value="Alpha-macroglobulin_TED"/>
</dbReference>
<dbReference type="OrthoDB" id="9998011at2759"/>
<gene>
    <name evidence="4" type="ORF">DV515_00018800</name>
</gene>
<dbReference type="InterPro" id="IPR009048">
    <property type="entry name" value="A-macroglobulin_rcpt-bd"/>
</dbReference>
<dbReference type="Gene3D" id="1.50.10.20">
    <property type="match status" value="1"/>
</dbReference>
<dbReference type="Gene3D" id="2.60.40.690">
    <property type="entry name" value="Alpha-macroglobulin, receptor-binding domain"/>
    <property type="match status" value="1"/>
</dbReference>
<sequence length="649" mass="69588">SFFSALRELTRKLQAPSLGAELLGSVLPAGSGSRSGNGSVHWQRPGKEPEADLPFHRYRAPSAEVEMTAYVLLAQLSSQPAPAQEELAFASLIAKWISSQQNPNGGFSSTQVSCFPPATSHIQVRRREFLESRVGAQEVFQLAERAGCRRTGCGEANCIPCWDAGTCLFQDTVVALQALSLYGAATYARSGAASKVALRSGGDFQQDFQVDPSNRLLLQRVPLPQVPGEYSVEVSGEGCVYLQVRVMGTAGIWEGSSWPGWRGWNHRIIQAATKEPEIIKEGGKAVQCGGAVRSGEAGSRTHTLTQSCWLYNVQPTQEEAPFMLHVHTVPEACVDSKAHKAFDIGINLSSGALGAGGGLVVPRHFPGMVGRRQLFYEEKLWRKNLAGLVGGCLDDQENLGQLEKKVLDCQDLEWGMVLGFAPAPQPALQPCLPREHRGPGIAWEPGVSKEAQGSPCSAESPSASTASLPQLGRETLSFSFTVERDIPVRGLKPAQVKVYDYYETGEGWAGGHTEGHGSCGDPQLPQLGTATPALPWALGSHGCWGSCVHFWPCTVATCCPGCCARVAVTELFVPSSAQSALGYTGKETSWSCLCGWLCLAATAPRQGWDWGCLHPSWDLWGKLGIEAPACSGALGKASLWHLSLCQQCQ</sequence>
<dbReference type="SUPFAM" id="SSF48239">
    <property type="entry name" value="Terpenoid cyclases/Protein prenyltransferases"/>
    <property type="match status" value="2"/>
</dbReference>
<accession>A0A3L8Q6T9</accession>
<dbReference type="SUPFAM" id="SSF49410">
    <property type="entry name" value="Alpha-macroglobulin receptor domain"/>
    <property type="match status" value="1"/>
</dbReference>
<dbReference type="PANTHER" id="PTHR11412">
    <property type="entry name" value="MACROGLOBULIN / COMPLEMENT"/>
    <property type="match status" value="1"/>
</dbReference>
<dbReference type="EMBL" id="QUSF01004754">
    <property type="protein sequence ID" value="RLV62929.1"/>
    <property type="molecule type" value="Genomic_DNA"/>
</dbReference>
<feature type="compositionally biased region" description="Polar residues" evidence="1">
    <location>
        <begin position="454"/>
        <end position="467"/>
    </location>
</feature>
<feature type="non-terminal residue" evidence="4">
    <location>
        <position position="1"/>
    </location>
</feature>
<dbReference type="InterPro" id="IPR008930">
    <property type="entry name" value="Terpenoid_cyclase/PrenylTrfase"/>
</dbReference>
<evidence type="ECO:0008006" key="6">
    <source>
        <dbReference type="Google" id="ProtNLM"/>
    </source>
</evidence>
<dbReference type="Pfam" id="PF07677">
    <property type="entry name" value="A2M_recep"/>
    <property type="match status" value="1"/>
</dbReference>
<dbReference type="InterPro" id="IPR050473">
    <property type="entry name" value="A2M/Complement_sys"/>
</dbReference>
<feature type="region of interest" description="Disordered" evidence="1">
    <location>
        <begin position="30"/>
        <end position="53"/>
    </location>
</feature>
<proteinExistence type="predicted"/>
<dbReference type="InterPro" id="IPR036595">
    <property type="entry name" value="A-macroglobulin_rcpt-bd_sf"/>
</dbReference>
<feature type="non-terminal residue" evidence="4">
    <location>
        <position position="649"/>
    </location>
</feature>
<dbReference type="Pfam" id="PF07678">
    <property type="entry name" value="TED_complement"/>
    <property type="match status" value="1"/>
</dbReference>
<feature type="domain" description="Alpha-macroglobulin-like TED" evidence="3">
    <location>
        <begin position="34"/>
        <end position="111"/>
    </location>
</feature>
<evidence type="ECO:0000259" key="2">
    <source>
        <dbReference type="Pfam" id="PF07677"/>
    </source>
</evidence>
<evidence type="ECO:0000259" key="3">
    <source>
        <dbReference type="Pfam" id="PF07678"/>
    </source>
</evidence>
<evidence type="ECO:0000313" key="5">
    <source>
        <dbReference type="Proteomes" id="UP000276834"/>
    </source>
</evidence>
<feature type="region of interest" description="Disordered" evidence="1">
    <location>
        <begin position="439"/>
        <end position="467"/>
    </location>
</feature>
<feature type="domain" description="Alpha-macroglobulin receptor-binding" evidence="2">
    <location>
        <begin position="471"/>
        <end position="506"/>
    </location>
</feature>
<dbReference type="PANTHER" id="PTHR11412:SF165">
    <property type="entry name" value="ALPHA-2-MACROGLOBULIN"/>
    <property type="match status" value="1"/>
</dbReference>
<reference evidence="4 5" key="1">
    <citation type="journal article" date="2018" name="Proc. R. Soc. B">
        <title>A non-coding region near Follistatin controls head colour polymorphism in the Gouldian finch.</title>
        <authorList>
            <person name="Toomey M.B."/>
            <person name="Marques C.I."/>
            <person name="Andrade P."/>
            <person name="Araujo P.M."/>
            <person name="Sabatino S."/>
            <person name="Gazda M.A."/>
            <person name="Afonso S."/>
            <person name="Lopes R.J."/>
            <person name="Corbo J.C."/>
            <person name="Carneiro M."/>
        </authorList>
    </citation>
    <scope>NUCLEOTIDE SEQUENCE [LARGE SCALE GENOMIC DNA]</scope>
    <source>
        <strain evidence="4">Red01</strain>
        <tissue evidence="4">Muscle</tissue>
    </source>
</reference>
<organism evidence="4 5">
    <name type="scientific">Chloebia gouldiae</name>
    <name type="common">Gouldian finch</name>
    <name type="synonym">Erythrura gouldiae</name>
    <dbReference type="NCBI Taxonomy" id="44316"/>
    <lineage>
        <taxon>Eukaryota</taxon>
        <taxon>Metazoa</taxon>
        <taxon>Chordata</taxon>
        <taxon>Craniata</taxon>
        <taxon>Vertebrata</taxon>
        <taxon>Euteleostomi</taxon>
        <taxon>Archelosauria</taxon>
        <taxon>Archosauria</taxon>
        <taxon>Dinosauria</taxon>
        <taxon>Saurischia</taxon>
        <taxon>Theropoda</taxon>
        <taxon>Coelurosauria</taxon>
        <taxon>Aves</taxon>
        <taxon>Neognathae</taxon>
        <taxon>Neoaves</taxon>
        <taxon>Telluraves</taxon>
        <taxon>Australaves</taxon>
        <taxon>Passeriformes</taxon>
        <taxon>Passeroidea</taxon>
        <taxon>Passeridae</taxon>
        <taxon>Chloebia</taxon>
    </lineage>
</organism>
<dbReference type="AlphaFoldDB" id="A0A3L8Q6T9"/>
<comment type="caution">
    <text evidence="4">The sequence shown here is derived from an EMBL/GenBank/DDBJ whole genome shotgun (WGS) entry which is preliminary data.</text>
</comment>
<name>A0A3L8Q6T9_CHLGU</name>
<evidence type="ECO:0000256" key="1">
    <source>
        <dbReference type="SAM" id="MobiDB-lite"/>
    </source>
</evidence>
<protein>
    <recommendedName>
        <fullName evidence="6">Alpha-macroglobulin receptor-binding domain-containing protein</fullName>
    </recommendedName>
</protein>
<dbReference type="Proteomes" id="UP000276834">
    <property type="component" value="Unassembled WGS sequence"/>
</dbReference>
<keyword evidence="5" id="KW-1185">Reference proteome</keyword>
<evidence type="ECO:0000313" key="4">
    <source>
        <dbReference type="EMBL" id="RLV62929.1"/>
    </source>
</evidence>